<reference evidence="2 3" key="1">
    <citation type="submission" date="2020-10" db="EMBL/GenBank/DDBJ databases">
        <title>Sequencing the genomes of 1000 actinobacteria strains.</title>
        <authorList>
            <person name="Klenk H.-P."/>
        </authorList>
    </citation>
    <scope>NUCLEOTIDE SEQUENCE [LARGE SCALE GENOMIC DNA]</scope>
    <source>
        <strain evidence="2 3">DSM 46744</strain>
    </source>
</reference>
<dbReference type="RefSeq" id="WP_192760185.1">
    <property type="nucleotide sequence ID" value="NZ_JADBDZ010000001.1"/>
</dbReference>
<comment type="caution">
    <text evidence="2">The sequence shown here is derived from an EMBL/GenBank/DDBJ whole genome shotgun (WGS) entry which is preliminary data.</text>
</comment>
<dbReference type="Gene3D" id="2.60.120.10">
    <property type="entry name" value="Jelly Rolls"/>
    <property type="match status" value="1"/>
</dbReference>
<accession>A0ABR9JT57</accession>
<organism evidence="2 3">
    <name type="scientific">Actinomadura algeriensis</name>
    <dbReference type="NCBI Taxonomy" id="1679523"/>
    <lineage>
        <taxon>Bacteria</taxon>
        <taxon>Bacillati</taxon>
        <taxon>Actinomycetota</taxon>
        <taxon>Actinomycetes</taxon>
        <taxon>Streptosporangiales</taxon>
        <taxon>Thermomonosporaceae</taxon>
        <taxon>Actinomadura</taxon>
    </lineage>
</organism>
<dbReference type="SUPFAM" id="SSF51182">
    <property type="entry name" value="RmlC-like cupins"/>
    <property type="match status" value="1"/>
</dbReference>
<keyword evidence="3" id="KW-1185">Reference proteome</keyword>
<gene>
    <name evidence="2" type="ORF">H4W34_003516</name>
</gene>
<dbReference type="EMBL" id="JADBDZ010000001">
    <property type="protein sequence ID" value="MBE1533683.1"/>
    <property type="molecule type" value="Genomic_DNA"/>
</dbReference>
<dbReference type="Proteomes" id="UP000627838">
    <property type="component" value="Unassembled WGS sequence"/>
</dbReference>
<proteinExistence type="predicted"/>
<evidence type="ECO:0000259" key="1">
    <source>
        <dbReference type="Pfam" id="PF07883"/>
    </source>
</evidence>
<name>A0ABR9JT57_9ACTN</name>
<dbReference type="Pfam" id="PF07883">
    <property type="entry name" value="Cupin_2"/>
    <property type="match status" value="1"/>
</dbReference>
<protein>
    <recommendedName>
        <fullName evidence="1">Cupin type-2 domain-containing protein</fullName>
    </recommendedName>
</protein>
<evidence type="ECO:0000313" key="2">
    <source>
        <dbReference type="EMBL" id="MBE1533683.1"/>
    </source>
</evidence>
<dbReference type="InterPro" id="IPR014710">
    <property type="entry name" value="RmlC-like_jellyroll"/>
</dbReference>
<feature type="domain" description="Cupin type-2" evidence="1">
    <location>
        <begin position="59"/>
        <end position="106"/>
    </location>
</feature>
<evidence type="ECO:0000313" key="3">
    <source>
        <dbReference type="Proteomes" id="UP000627838"/>
    </source>
</evidence>
<dbReference type="InterPro" id="IPR011051">
    <property type="entry name" value="RmlC_Cupin_sf"/>
</dbReference>
<dbReference type="InterPro" id="IPR013096">
    <property type="entry name" value="Cupin_2"/>
</dbReference>
<dbReference type="CDD" id="cd06990">
    <property type="entry name" value="cupin_DUF861"/>
    <property type="match status" value="1"/>
</dbReference>
<sequence length="120" mass="13165">MIDAKNIEKPDERRDFPKGHLEVIELPGLVFGRATFEPGWRWTESLKDIAGTDLCEVHHNGYVVKGRIHVRMQDGTEEEAGPGDVFVVSPGHDAWTVGDEPCVVFDFAGGIGVYAKASEG</sequence>